<organism evidence="3 4">
    <name type="scientific">Streptomyces amritsarensis</name>
    <dbReference type="NCBI Taxonomy" id="681158"/>
    <lineage>
        <taxon>Bacteria</taxon>
        <taxon>Bacillati</taxon>
        <taxon>Actinomycetota</taxon>
        <taxon>Actinomycetes</taxon>
        <taxon>Kitasatosporales</taxon>
        <taxon>Streptomycetaceae</taxon>
        <taxon>Streptomyces</taxon>
    </lineage>
</organism>
<feature type="domain" description="Methyltransferase type 11" evidence="2">
    <location>
        <begin position="60"/>
        <end position="155"/>
    </location>
</feature>
<dbReference type="Pfam" id="PF08241">
    <property type="entry name" value="Methyltransf_11"/>
    <property type="match status" value="1"/>
</dbReference>
<keyword evidence="4" id="KW-1185">Reference proteome</keyword>
<dbReference type="InterPro" id="IPR029063">
    <property type="entry name" value="SAM-dependent_MTases_sf"/>
</dbReference>
<feature type="region of interest" description="Disordered" evidence="1">
    <location>
        <begin position="1"/>
        <end position="22"/>
    </location>
</feature>
<dbReference type="EMBL" id="MQUR01000059">
    <property type="protein sequence ID" value="OLZ62365.1"/>
    <property type="molecule type" value="Genomic_DNA"/>
</dbReference>
<evidence type="ECO:0000259" key="2">
    <source>
        <dbReference type="Pfam" id="PF08241"/>
    </source>
</evidence>
<comment type="caution">
    <text evidence="3">The sequence shown here is derived from an EMBL/GenBank/DDBJ whole genome shotgun (WGS) entry which is preliminary data.</text>
</comment>
<evidence type="ECO:0000313" key="4">
    <source>
        <dbReference type="Proteomes" id="UP000187151"/>
    </source>
</evidence>
<gene>
    <name evidence="3" type="ORF">AVW11_23150</name>
</gene>
<name>A0ABX3G0R5_9ACTN</name>
<evidence type="ECO:0000313" key="3">
    <source>
        <dbReference type="EMBL" id="OLZ62365.1"/>
    </source>
</evidence>
<dbReference type="InterPro" id="IPR013216">
    <property type="entry name" value="Methyltransf_11"/>
</dbReference>
<dbReference type="Gene3D" id="3.40.50.150">
    <property type="entry name" value="Vaccinia Virus protein VP39"/>
    <property type="match status" value="1"/>
</dbReference>
<accession>A0ABX3G0R5</accession>
<sequence>MSDRSQQPGPSGGTPEGPAWSGREGAQAFAAVEAATDWLLGYPFVLRELAGRIGAGQVLVDYGCGPGRVADHAARVLGARVLGADTSPQMLELARASATAVAGFHLVENGRVTGLPDGCADAVMCNHVLASLPTQDALLGVFTEIRRLLRPHAPFVLLTTDPACSGTEYASLRIGEPGEAYAPGEEVTVRLRRTDGTWQRMRNHAWPVGLYPVLLERARFRDVVQHRPSVQEVLTVAAPDLVAARPWSAERARPPLVVTTAVAA</sequence>
<dbReference type="PANTHER" id="PTHR43861:SF1">
    <property type="entry name" value="TRANS-ACONITATE 2-METHYLTRANSFERASE"/>
    <property type="match status" value="1"/>
</dbReference>
<dbReference type="PANTHER" id="PTHR43861">
    <property type="entry name" value="TRANS-ACONITATE 2-METHYLTRANSFERASE-RELATED"/>
    <property type="match status" value="1"/>
</dbReference>
<proteinExistence type="predicted"/>
<dbReference type="RefSeq" id="WP_076045667.1">
    <property type="nucleotide sequence ID" value="NZ_MQUR01000059.1"/>
</dbReference>
<evidence type="ECO:0000256" key="1">
    <source>
        <dbReference type="SAM" id="MobiDB-lite"/>
    </source>
</evidence>
<protein>
    <recommendedName>
        <fullName evidence="2">Methyltransferase type 11 domain-containing protein</fullName>
    </recommendedName>
</protein>
<dbReference type="Proteomes" id="UP000187151">
    <property type="component" value="Unassembled WGS sequence"/>
</dbReference>
<dbReference type="CDD" id="cd02440">
    <property type="entry name" value="AdoMet_MTases"/>
    <property type="match status" value="1"/>
</dbReference>
<dbReference type="SUPFAM" id="SSF53335">
    <property type="entry name" value="S-adenosyl-L-methionine-dependent methyltransferases"/>
    <property type="match status" value="1"/>
</dbReference>
<reference evidence="3 4" key="1">
    <citation type="submission" date="2016-01" db="EMBL/GenBank/DDBJ databases">
        <title>Streptomyces amritsarensis strain MTCC 11845 genome sequencing and assembly.</title>
        <authorList>
            <person name="Sharma D."/>
            <person name="Nair G.R."/>
            <person name="Kaur G."/>
            <person name="Manhas R.K."/>
            <person name="Mayilraj S."/>
        </authorList>
    </citation>
    <scope>NUCLEOTIDE SEQUENCE [LARGE SCALE GENOMIC DNA]</scope>
    <source>
        <strain evidence="3 4">MTCC 11845</strain>
    </source>
</reference>